<proteinExistence type="predicted"/>
<reference evidence="2 3" key="1">
    <citation type="journal article" date="2017" name="Syst. Appl. Microbiol.">
        <title>Soybeans inoculated with root zone soils of Canadian native legumes harbour diverse and novel Bradyrhizobium spp. that possess agricultural potential.</title>
        <authorList>
            <person name="Bromfield E.S.P."/>
            <person name="Cloutier S."/>
            <person name="Tambong J.T."/>
            <person name="Tran Thi T.V."/>
        </authorList>
    </citation>
    <scope>NUCLEOTIDE SEQUENCE [LARGE SCALE GENOMIC DNA]</scope>
    <source>
        <strain evidence="2 3">323S2</strain>
    </source>
</reference>
<reference evidence="2 3" key="2">
    <citation type="journal article" date="2022" name="Int. J. Syst. Evol. Microbiol.">
        <title>Strains of Bradyrhizobium barranii sp. nov. associated with legumes native to Canada are symbionts of soybeans and belong to different subspecies (subsp. barranii subsp. nov. and subsp. apii subsp. nov.) and symbiovars (sv. glycinearum and sv. septentrionale).</title>
        <authorList>
            <person name="Bromfield E.S.P."/>
            <person name="Cloutier S."/>
            <person name="Wasai-Hara S."/>
            <person name="Minamisawa K."/>
        </authorList>
    </citation>
    <scope>NUCLEOTIDE SEQUENCE [LARGE SCALE GENOMIC DNA]</scope>
    <source>
        <strain evidence="2 3">323S2</strain>
    </source>
</reference>
<feature type="compositionally biased region" description="Basic residues" evidence="1">
    <location>
        <begin position="85"/>
        <end position="94"/>
    </location>
</feature>
<evidence type="ECO:0000313" key="2">
    <source>
        <dbReference type="EMBL" id="UGX99472.1"/>
    </source>
</evidence>
<feature type="compositionally biased region" description="Basic and acidic residues" evidence="1">
    <location>
        <begin position="95"/>
        <end position="117"/>
    </location>
</feature>
<evidence type="ECO:0000256" key="1">
    <source>
        <dbReference type="SAM" id="MobiDB-lite"/>
    </source>
</evidence>
<name>A0A9X9Z8G7_9BRAD</name>
<protein>
    <submittedName>
        <fullName evidence="2">Uncharacterized protein</fullName>
    </submittedName>
</protein>
<sequence>MPHHASASVGKLQVLHRGKKRLDFGLDSMRQKLPRAGAQDIGQWIIDLVGLTKRDNVASLVHGVSLSLRGSGRLDTRLDTPPISFRHHPLSRIAHRSDRDAPISNKTERRLDTRADQ</sequence>
<gene>
    <name evidence="2" type="ORF">G6321_00017195</name>
</gene>
<dbReference type="AlphaFoldDB" id="A0A9X9Z8G7"/>
<evidence type="ECO:0000313" key="3">
    <source>
        <dbReference type="Proteomes" id="UP000564836"/>
    </source>
</evidence>
<dbReference type="EMBL" id="CP088280">
    <property type="protein sequence ID" value="UGX99472.1"/>
    <property type="molecule type" value="Genomic_DNA"/>
</dbReference>
<organism evidence="2 3">
    <name type="scientific">Bradyrhizobium barranii subsp. barranii</name>
    <dbReference type="NCBI Taxonomy" id="2823807"/>
    <lineage>
        <taxon>Bacteria</taxon>
        <taxon>Pseudomonadati</taxon>
        <taxon>Pseudomonadota</taxon>
        <taxon>Alphaproteobacteria</taxon>
        <taxon>Hyphomicrobiales</taxon>
        <taxon>Nitrobacteraceae</taxon>
        <taxon>Bradyrhizobium</taxon>
        <taxon>Bradyrhizobium barranii</taxon>
    </lineage>
</organism>
<accession>A0A9X9Z8G7</accession>
<feature type="region of interest" description="Disordered" evidence="1">
    <location>
        <begin position="71"/>
        <end position="117"/>
    </location>
</feature>
<dbReference type="Proteomes" id="UP000564836">
    <property type="component" value="Chromosome"/>
</dbReference>